<gene>
    <name evidence="1" type="ORF">R6U77_04385</name>
</gene>
<dbReference type="PANTHER" id="PTHR10885">
    <property type="entry name" value="ISOPENTENYL-DIPHOSPHATE DELTA-ISOMERASE"/>
    <property type="match status" value="1"/>
</dbReference>
<keyword evidence="1" id="KW-0378">Hydrolase</keyword>
<accession>A0ABZ0S102</accession>
<dbReference type="Gene3D" id="3.90.79.10">
    <property type="entry name" value="Nucleoside Triphosphate Pyrophosphohydrolase"/>
    <property type="match status" value="1"/>
</dbReference>
<dbReference type="PANTHER" id="PTHR10885:SF0">
    <property type="entry name" value="ISOPENTENYL-DIPHOSPHATE DELTA-ISOMERASE"/>
    <property type="match status" value="1"/>
</dbReference>
<keyword evidence="2" id="KW-1185">Reference proteome</keyword>
<dbReference type="RefSeq" id="WP_319837584.1">
    <property type="nucleotide sequence ID" value="NZ_CP137624.1"/>
</dbReference>
<name>A0ABZ0S102_9BACI</name>
<evidence type="ECO:0000313" key="2">
    <source>
        <dbReference type="Proteomes" id="UP001322664"/>
    </source>
</evidence>
<reference evidence="1 2" key="1">
    <citation type="submission" date="2023-09" db="EMBL/GenBank/DDBJ databases">
        <authorList>
            <person name="Page C.A."/>
            <person name="Perez-Diaz I.M."/>
        </authorList>
    </citation>
    <scope>NUCLEOTIDE SEQUENCE [LARGE SCALE GENOMIC DNA]</scope>
    <source>
        <strain evidence="1 2">Ll15</strain>
    </source>
</reference>
<dbReference type="Proteomes" id="UP001322664">
    <property type="component" value="Chromosome"/>
</dbReference>
<evidence type="ECO:0000313" key="1">
    <source>
        <dbReference type="EMBL" id="WPK12936.1"/>
    </source>
</evidence>
<dbReference type="InterPro" id="IPR015797">
    <property type="entry name" value="NUDIX_hydrolase-like_dom_sf"/>
</dbReference>
<dbReference type="SUPFAM" id="SSF55811">
    <property type="entry name" value="Nudix"/>
    <property type="match status" value="1"/>
</dbReference>
<organism evidence="1 2">
    <name type="scientific">Lysinibacillus louembei</name>
    <dbReference type="NCBI Taxonomy" id="1470088"/>
    <lineage>
        <taxon>Bacteria</taxon>
        <taxon>Bacillati</taxon>
        <taxon>Bacillota</taxon>
        <taxon>Bacilli</taxon>
        <taxon>Bacillales</taxon>
        <taxon>Bacillaceae</taxon>
        <taxon>Lysinibacillus</taxon>
    </lineage>
</organism>
<sequence>MDTELLKVFDHHGKHTGIATREEVHSKGLWHETFHCWFISKEEDKHFLHFQMRCAEKKDYSNLLDITAAGYINAEENVADGIREVHEELGIDLALEDLIYIGCIQDEIIQDIIIDRELAHIFFYNIPNPLNYTFQMEEVVGIMKVELALFEQLWFGKIENICATGIVVDKKLRQVEVDRRVAKGDFLPHTNAYISNVLMELKKIIE</sequence>
<dbReference type="CDD" id="cd04692">
    <property type="entry name" value="NUDIX_Hydrolase"/>
    <property type="match status" value="1"/>
</dbReference>
<protein>
    <submittedName>
        <fullName evidence="1">NUDIX hydrolase</fullName>
    </submittedName>
</protein>
<dbReference type="EMBL" id="CP137624">
    <property type="protein sequence ID" value="WPK12936.1"/>
    <property type="molecule type" value="Genomic_DNA"/>
</dbReference>
<dbReference type="GO" id="GO:0016787">
    <property type="term" value="F:hydrolase activity"/>
    <property type="evidence" value="ECO:0007669"/>
    <property type="project" value="UniProtKB-KW"/>
</dbReference>
<proteinExistence type="predicted"/>